<name>A0A518CVM1_9BACT</name>
<evidence type="ECO:0000313" key="4">
    <source>
        <dbReference type="Proteomes" id="UP000319342"/>
    </source>
</evidence>
<protein>
    <recommendedName>
        <fullName evidence="2">DUF4440 domain-containing protein</fullName>
    </recommendedName>
</protein>
<organism evidence="3 4">
    <name type="scientific">Rohdeia mirabilis</name>
    <dbReference type="NCBI Taxonomy" id="2528008"/>
    <lineage>
        <taxon>Bacteria</taxon>
        <taxon>Pseudomonadati</taxon>
        <taxon>Planctomycetota</taxon>
        <taxon>Planctomycetia</taxon>
        <taxon>Planctomycetia incertae sedis</taxon>
        <taxon>Rohdeia</taxon>
    </lineage>
</organism>
<evidence type="ECO:0000313" key="3">
    <source>
        <dbReference type="EMBL" id="QDU83271.1"/>
    </source>
</evidence>
<dbReference type="RefSeq" id="WP_145182671.1">
    <property type="nucleotide sequence ID" value="NZ_CP036290.1"/>
</dbReference>
<dbReference type="Gene3D" id="3.10.450.50">
    <property type="match status" value="1"/>
</dbReference>
<feature type="chain" id="PRO_5022124637" description="DUF4440 domain-containing protein" evidence="1">
    <location>
        <begin position="31"/>
        <end position="160"/>
    </location>
</feature>
<feature type="domain" description="DUF4440" evidence="2">
    <location>
        <begin position="34"/>
        <end position="146"/>
    </location>
</feature>
<dbReference type="InterPro" id="IPR032710">
    <property type="entry name" value="NTF2-like_dom_sf"/>
</dbReference>
<reference evidence="3 4" key="1">
    <citation type="submission" date="2019-02" db="EMBL/GenBank/DDBJ databases">
        <title>Deep-cultivation of Planctomycetes and their phenomic and genomic characterization uncovers novel biology.</title>
        <authorList>
            <person name="Wiegand S."/>
            <person name="Jogler M."/>
            <person name="Boedeker C."/>
            <person name="Pinto D."/>
            <person name="Vollmers J."/>
            <person name="Rivas-Marin E."/>
            <person name="Kohn T."/>
            <person name="Peeters S.H."/>
            <person name="Heuer A."/>
            <person name="Rast P."/>
            <person name="Oberbeckmann S."/>
            <person name="Bunk B."/>
            <person name="Jeske O."/>
            <person name="Meyerdierks A."/>
            <person name="Storesund J.E."/>
            <person name="Kallscheuer N."/>
            <person name="Luecker S."/>
            <person name="Lage O.M."/>
            <person name="Pohl T."/>
            <person name="Merkel B.J."/>
            <person name="Hornburger P."/>
            <person name="Mueller R.-W."/>
            <person name="Bruemmer F."/>
            <person name="Labrenz M."/>
            <person name="Spormann A.M."/>
            <person name="Op den Camp H."/>
            <person name="Overmann J."/>
            <person name="Amann R."/>
            <person name="Jetten M.S.M."/>
            <person name="Mascher T."/>
            <person name="Medema M.H."/>
            <person name="Devos D.P."/>
            <person name="Kaster A.-K."/>
            <person name="Ovreas L."/>
            <person name="Rohde M."/>
            <person name="Galperin M.Y."/>
            <person name="Jogler C."/>
        </authorList>
    </citation>
    <scope>NUCLEOTIDE SEQUENCE [LARGE SCALE GENOMIC DNA]</scope>
    <source>
        <strain evidence="3 4">Pla163</strain>
    </source>
</reference>
<gene>
    <name evidence="3" type="ORF">Pla163_03690</name>
</gene>
<accession>A0A518CVM1</accession>
<dbReference type="SUPFAM" id="SSF54427">
    <property type="entry name" value="NTF2-like"/>
    <property type="match status" value="1"/>
</dbReference>
<dbReference type="Proteomes" id="UP000319342">
    <property type="component" value="Chromosome"/>
</dbReference>
<keyword evidence="4" id="KW-1185">Reference proteome</keyword>
<feature type="signal peptide" evidence="1">
    <location>
        <begin position="1"/>
        <end position="30"/>
    </location>
</feature>
<proteinExistence type="predicted"/>
<dbReference type="AlphaFoldDB" id="A0A518CVM1"/>
<evidence type="ECO:0000259" key="2">
    <source>
        <dbReference type="Pfam" id="PF14534"/>
    </source>
</evidence>
<keyword evidence="1" id="KW-0732">Signal</keyword>
<dbReference type="InterPro" id="IPR027843">
    <property type="entry name" value="DUF4440"/>
</dbReference>
<dbReference type="Pfam" id="PF14534">
    <property type="entry name" value="DUF4440"/>
    <property type="match status" value="1"/>
</dbReference>
<dbReference type="EMBL" id="CP036290">
    <property type="protein sequence ID" value="QDU83271.1"/>
    <property type="molecule type" value="Genomic_DNA"/>
</dbReference>
<sequence length="160" mass="17329" precursor="true">MSTLSTNAVRSSVLLLAALPLVGCALQVDAQELIARERHLAELERTGNGAGIEALLAEEFRVSYVEPGTAPATVERDEWLDRLTSGDGADADELLVLRPVAESIGEGLVAVAFDLDRNVVEADGRMRRERRSITDIWAKRSGSWLLVTRIFAVPPSMSGD</sequence>
<evidence type="ECO:0000256" key="1">
    <source>
        <dbReference type="SAM" id="SignalP"/>
    </source>
</evidence>